<feature type="non-terminal residue" evidence="1">
    <location>
        <position position="293"/>
    </location>
</feature>
<dbReference type="EMBL" id="JANBVB010001718">
    <property type="protein sequence ID" value="KAJ2889684.1"/>
    <property type="molecule type" value="Genomic_DNA"/>
</dbReference>
<organism evidence="1 2">
    <name type="scientific">Coemansia aciculifera</name>
    <dbReference type="NCBI Taxonomy" id="417176"/>
    <lineage>
        <taxon>Eukaryota</taxon>
        <taxon>Fungi</taxon>
        <taxon>Fungi incertae sedis</taxon>
        <taxon>Zoopagomycota</taxon>
        <taxon>Kickxellomycotina</taxon>
        <taxon>Kickxellomycetes</taxon>
        <taxon>Kickxellales</taxon>
        <taxon>Kickxellaceae</taxon>
        <taxon>Coemansia</taxon>
    </lineage>
</organism>
<accession>A0ACC1LXM2</accession>
<evidence type="ECO:0000313" key="1">
    <source>
        <dbReference type="EMBL" id="KAJ2889684.1"/>
    </source>
</evidence>
<keyword evidence="2" id="KW-1185">Reference proteome</keyword>
<protein>
    <submittedName>
        <fullName evidence="1">Uncharacterized protein</fullName>
    </submittedName>
</protein>
<reference evidence="1" key="1">
    <citation type="submission" date="2022-07" db="EMBL/GenBank/DDBJ databases">
        <title>Phylogenomic reconstructions and comparative analyses of Kickxellomycotina fungi.</title>
        <authorList>
            <person name="Reynolds N.K."/>
            <person name="Stajich J.E."/>
            <person name="Barry K."/>
            <person name="Grigoriev I.V."/>
            <person name="Crous P."/>
            <person name="Smith M.E."/>
        </authorList>
    </citation>
    <scope>NUCLEOTIDE SEQUENCE</scope>
    <source>
        <strain evidence="1">CBS 190363</strain>
    </source>
</reference>
<name>A0ACC1LXM2_9FUNG</name>
<evidence type="ECO:0000313" key="2">
    <source>
        <dbReference type="Proteomes" id="UP001139981"/>
    </source>
</evidence>
<comment type="caution">
    <text evidence="1">The sequence shown here is derived from an EMBL/GenBank/DDBJ whole genome shotgun (WGS) entry which is preliminary data.</text>
</comment>
<sequence>MAAVSIRSVDAGHSSDWAFKRLFKLESECRSSTLAAQVQAVGQFPKLFDQFPFPTLVGSAFLKLGDLFCNSSNSLRYHIAQVFAASQHHLPHTAYIEELLRRVLVVLYSNDPIARVLALRLIGNASVVFAKFPEAQHGVLLRYQSTHPLEVAAAVHTTESLLTYSPEFLNVVWETVIAKASDTSVLDSVRAQLIRSLRHAAPNLQLSTLLYSHCSFWVDQPGSTIAVKEAALATWKAVIQPHNELKPIDAERISYFVLHDLGCMRRAALALLGTWKPTGSGPAVGVGLVKERL</sequence>
<gene>
    <name evidence="1" type="ORF">IWW38_004563</name>
</gene>
<dbReference type="Proteomes" id="UP001139981">
    <property type="component" value="Unassembled WGS sequence"/>
</dbReference>
<proteinExistence type="predicted"/>